<reference evidence="1" key="1">
    <citation type="submission" date="2017-05" db="UniProtKB">
        <authorList>
            <consortium name="EnsemblMetazoa"/>
        </authorList>
    </citation>
    <scope>IDENTIFICATION</scope>
</reference>
<name>A0A1X7UW42_AMPQE</name>
<dbReference type="InParanoid" id="A0A1X7UW42"/>
<accession>A0A1X7UW42</accession>
<evidence type="ECO:0000313" key="1">
    <source>
        <dbReference type="EnsemblMetazoa" id="Aqu2.1.31592_001"/>
    </source>
</evidence>
<protein>
    <submittedName>
        <fullName evidence="1">Uncharacterized protein</fullName>
    </submittedName>
</protein>
<proteinExistence type="predicted"/>
<sequence length="48" mass="5275">VVKDNGQFTQCESRNINGLSFLMSLSGCPSFTINGDFLYSILACLRLT</sequence>
<organism evidence="1">
    <name type="scientific">Amphimedon queenslandica</name>
    <name type="common">Sponge</name>
    <dbReference type="NCBI Taxonomy" id="400682"/>
    <lineage>
        <taxon>Eukaryota</taxon>
        <taxon>Metazoa</taxon>
        <taxon>Porifera</taxon>
        <taxon>Demospongiae</taxon>
        <taxon>Heteroscleromorpha</taxon>
        <taxon>Haplosclerida</taxon>
        <taxon>Niphatidae</taxon>
        <taxon>Amphimedon</taxon>
    </lineage>
</organism>
<dbReference type="EnsemblMetazoa" id="Aqu2.1.31592_001">
    <property type="protein sequence ID" value="Aqu2.1.31592_001"/>
    <property type="gene ID" value="Aqu2.1.31592"/>
</dbReference>
<dbReference type="AlphaFoldDB" id="A0A1X7UW42"/>